<organism evidence="10 11">
    <name type="scientific">Hibiscus sabdariffa</name>
    <name type="common">roselle</name>
    <dbReference type="NCBI Taxonomy" id="183260"/>
    <lineage>
        <taxon>Eukaryota</taxon>
        <taxon>Viridiplantae</taxon>
        <taxon>Streptophyta</taxon>
        <taxon>Embryophyta</taxon>
        <taxon>Tracheophyta</taxon>
        <taxon>Spermatophyta</taxon>
        <taxon>Magnoliopsida</taxon>
        <taxon>eudicotyledons</taxon>
        <taxon>Gunneridae</taxon>
        <taxon>Pentapetalae</taxon>
        <taxon>rosids</taxon>
        <taxon>malvids</taxon>
        <taxon>Malvales</taxon>
        <taxon>Malvaceae</taxon>
        <taxon>Malvoideae</taxon>
        <taxon>Hibiscus</taxon>
    </lineage>
</organism>
<dbReference type="PANTHER" id="PTHR48005">
    <property type="entry name" value="LEUCINE RICH REPEAT KINASE 2"/>
    <property type="match status" value="1"/>
</dbReference>
<gene>
    <name evidence="10" type="ORF">V6N11_054356</name>
</gene>
<reference evidence="10 11" key="1">
    <citation type="journal article" date="2024" name="G3 (Bethesda)">
        <title>Genome assembly of Hibiscus sabdariffa L. provides insights into metabolisms of medicinal natural products.</title>
        <authorList>
            <person name="Kim T."/>
        </authorList>
    </citation>
    <scope>NUCLEOTIDE SEQUENCE [LARGE SCALE GENOMIC DNA]</scope>
    <source>
        <strain evidence="10">TK-2024</strain>
        <tissue evidence="10">Old leaves</tissue>
    </source>
</reference>
<dbReference type="InterPro" id="IPR008266">
    <property type="entry name" value="Tyr_kinase_AS"/>
</dbReference>
<dbReference type="PROSITE" id="PS50011">
    <property type="entry name" value="PROTEIN_KINASE_DOM"/>
    <property type="match status" value="1"/>
</dbReference>
<evidence type="ECO:0000256" key="8">
    <source>
        <dbReference type="ARBA" id="ARBA00048679"/>
    </source>
</evidence>
<evidence type="ECO:0000313" key="10">
    <source>
        <dbReference type="EMBL" id="KAK9019848.1"/>
    </source>
</evidence>
<accession>A0ABR2S3L8</accession>
<dbReference type="PROSITE" id="PS00109">
    <property type="entry name" value="PROTEIN_KINASE_TYR"/>
    <property type="match status" value="1"/>
</dbReference>
<dbReference type="Gene3D" id="1.10.510.10">
    <property type="entry name" value="Transferase(Phosphotransferase) domain 1"/>
    <property type="match status" value="1"/>
</dbReference>
<dbReference type="EC" id="2.7.11.1" evidence="1"/>
<keyword evidence="5" id="KW-0418">Kinase</keyword>
<evidence type="ECO:0000256" key="4">
    <source>
        <dbReference type="ARBA" id="ARBA00022741"/>
    </source>
</evidence>
<sequence>MFRLYEYMPRGSLFFVFVDDTLAAELDWIKRVKVIKDTTSALSYLHHDCHSPIFHRDISNNNILLNSKLEARISDFGTARLLDLDSSNQTTFVGTRRYIAPELAYTMVVTEKCNVYSYGVLAFKILMGNHPGELLVSL</sequence>
<keyword evidence="6" id="KW-0067">ATP-binding</keyword>
<comment type="caution">
    <text evidence="10">The sequence shown here is derived from an EMBL/GenBank/DDBJ whole genome shotgun (WGS) entry which is preliminary data.</text>
</comment>
<evidence type="ECO:0000256" key="3">
    <source>
        <dbReference type="ARBA" id="ARBA00022679"/>
    </source>
</evidence>
<name>A0ABR2S3L8_9ROSI</name>
<dbReference type="Proteomes" id="UP001396334">
    <property type="component" value="Unassembled WGS sequence"/>
</dbReference>
<dbReference type="Pfam" id="PF00069">
    <property type="entry name" value="Pkinase"/>
    <property type="match status" value="1"/>
</dbReference>
<proteinExistence type="predicted"/>
<dbReference type="InterPro" id="IPR011009">
    <property type="entry name" value="Kinase-like_dom_sf"/>
</dbReference>
<comment type="catalytic activity">
    <reaction evidence="7">
        <text>L-threonyl-[protein] + ATP = O-phospho-L-threonyl-[protein] + ADP + H(+)</text>
        <dbReference type="Rhea" id="RHEA:46608"/>
        <dbReference type="Rhea" id="RHEA-COMP:11060"/>
        <dbReference type="Rhea" id="RHEA-COMP:11605"/>
        <dbReference type="ChEBI" id="CHEBI:15378"/>
        <dbReference type="ChEBI" id="CHEBI:30013"/>
        <dbReference type="ChEBI" id="CHEBI:30616"/>
        <dbReference type="ChEBI" id="CHEBI:61977"/>
        <dbReference type="ChEBI" id="CHEBI:456216"/>
        <dbReference type="EC" id="2.7.11.1"/>
    </reaction>
</comment>
<dbReference type="EMBL" id="JBBPBN010000017">
    <property type="protein sequence ID" value="KAK9019848.1"/>
    <property type="molecule type" value="Genomic_DNA"/>
</dbReference>
<evidence type="ECO:0000259" key="9">
    <source>
        <dbReference type="PROSITE" id="PS50011"/>
    </source>
</evidence>
<keyword evidence="2" id="KW-0723">Serine/threonine-protein kinase</keyword>
<comment type="catalytic activity">
    <reaction evidence="8">
        <text>L-seryl-[protein] + ATP = O-phospho-L-seryl-[protein] + ADP + H(+)</text>
        <dbReference type="Rhea" id="RHEA:17989"/>
        <dbReference type="Rhea" id="RHEA-COMP:9863"/>
        <dbReference type="Rhea" id="RHEA-COMP:11604"/>
        <dbReference type="ChEBI" id="CHEBI:15378"/>
        <dbReference type="ChEBI" id="CHEBI:29999"/>
        <dbReference type="ChEBI" id="CHEBI:30616"/>
        <dbReference type="ChEBI" id="CHEBI:83421"/>
        <dbReference type="ChEBI" id="CHEBI:456216"/>
        <dbReference type="EC" id="2.7.11.1"/>
    </reaction>
</comment>
<dbReference type="InterPro" id="IPR051420">
    <property type="entry name" value="Ser_Thr_Kinases_DiverseReg"/>
</dbReference>
<keyword evidence="3" id="KW-0808">Transferase</keyword>
<dbReference type="PANTHER" id="PTHR48005:SF16">
    <property type="entry name" value="MDIS1-INTERACTING RECEPTOR LIKE KINASE 2-LIKE ISOFORM X1"/>
    <property type="match status" value="1"/>
</dbReference>
<evidence type="ECO:0000256" key="1">
    <source>
        <dbReference type="ARBA" id="ARBA00012513"/>
    </source>
</evidence>
<feature type="domain" description="Protein kinase" evidence="9">
    <location>
        <begin position="1"/>
        <end position="138"/>
    </location>
</feature>
<evidence type="ECO:0000256" key="2">
    <source>
        <dbReference type="ARBA" id="ARBA00022527"/>
    </source>
</evidence>
<evidence type="ECO:0000256" key="5">
    <source>
        <dbReference type="ARBA" id="ARBA00022777"/>
    </source>
</evidence>
<evidence type="ECO:0000256" key="7">
    <source>
        <dbReference type="ARBA" id="ARBA00047899"/>
    </source>
</evidence>
<dbReference type="SUPFAM" id="SSF56112">
    <property type="entry name" value="Protein kinase-like (PK-like)"/>
    <property type="match status" value="1"/>
</dbReference>
<protein>
    <recommendedName>
        <fullName evidence="1">non-specific serine/threonine protein kinase</fullName>
        <ecNumber evidence="1">2.7.11.1</ecNumber>
    </recommendedName>
</protein>
<dbReference type="InterPro" id="IPR000719">
    <property type="entry name" value="Prot_kinase_dom"/>
</dbReference>
<keyword evidence="11" id="KW-1185">Reference proteome</keyword>
<keyword evidence="4" id="KW-0547">Nucleotide-binding</keyword>
<evidence type="ECO:0000256" key="6">
    <source>
        <dbReference type="ARBA" id="ARBA00022840"/>
    </source>
</evidence>
<evidence type="ECO:0000313" key="11">
    <source>
        <dbReference type="Proteomes" id="UP001396334"/>
    </source>
</evidence>